<dbReference type="AlphaFoldDB" id="A0A5B7GWN4"/>
<evidence type="ECO:0000313" key="3">
    <source>
        <dbReference type="Proteomes" id="UP000324222"/>
    </source>
</evidence>
<keyword evidence="3" id="KW-1185">Reference proteome</keyword>
<dbReference type="EMBL" id="VSRR010019210">
    <property type="protein sequence ID" value="MPC62016.1"/>
    <property type="molecule type" value="Genomic_DNA"/>
</dbReference>
<evidence type="ECO:0000313" key="2">
    <source>
        <dbReference type="EMBL" id="MPC62016.1"/>
    </source>
</evidence>
<name>A0A5B7GWN4_PORTR</name>
<dbReference type="Proteomes" id="UP000324222">
    <property type="component" value="Unassembled WGS sequence"/>
</dbReference>
<reference evidence="2 3" key="1">
    <citation type="submission" date="2019-05" db="EMBL/GenBank/DDBJ databases">
        <title>Another draft genome of Portunus trituberculatus and its Hox gene families provides insights of decapod evolution.</title>
        <authorList>
            <person name="Jeong J.-H."/>
            <person name="Song I."/>
            <person name="Kim S."/>
            <person name="Choi T."/>
            <person name="Kim D."/>
            <person name="Ryu S."/>
            <person name="Kim W."/>
        </authorList>
    </citation>
    <scope>NUCLEOTIDE SEQUENCE [LARGE SCALE GENOMIC DNA]</scope>
    <source>
        <tissue evidence="2">Muscle</tissue>
    </source>
</reference>
<proteinExistence type="predicted"/>
<sequence>MLHTGVLYLRHVQCSVMTKQMALSKNNTASAALEQQAPNMAHKRRITSPSRHEEFPAAIEKRRHSADLPDHRAGG</sequence>
<dbReference type="OrthoDB" id="6375533at2759"/>
<evidence type="ECO:0000256" key="1">
    <source>
        <dbReference type="SAM" id="MobiDB-lite"/>
    </source>
</evidence>
<protein>
    <submittedName>
        <fullName evidence="2">Uncharacterized protein</fullName>
    </submittedName>
</protein>
<gene>
    <name evidence="2" type="ORF">E2C01_056095</name>
</gene>
<feature type="compositionally biased region" description="Basic and acidic residues" evidence="1">
    <location>
        <begin position="65"/>
        <end position="75"/>
    </location>
</feature>
<accession>A0A5B7GWN4</accession>
<organism evidence="2 3">
    <name type="scientific">Portunus trituberculatus</name>
    <name type="common">Swimming crab</name>
    <name type="synonym">Neptunus trituberculatus</name>
    <dbReference type="NCBI Taxonomy" id="210409"/>
    <lineage>
        <taxon>Eukaryota</taxon>
        <taxon>Metazoa</taxon>
        <taxon>Ecdysozoa</taxon>
        <taxon>Arthropoda</taxon>
        <taxon>Crustacea</taxon>
        <taxon>Multicrustacea</taxon>
        <taxon>Malacostraca</taxon>
        <taxon>Eumalacostraca</taxon>
        <taxon>Eucarida</taxon>
        <taxon>Decapoda</taxon>
        <taxon>Pleocyemata</taxon>
        <taxon>Brachyura</taxon>
        <taxon>Eubrachyura</taxon>
        <taxon>Portunoidea</taxon>
        <taxon>Portunidae</taxon>
        <taxon>Portuninae</taxon>
        <taxon>Portunus</taxon>
    </lineage>
</organism>
<comment type="caution">
    <text evidence="2">The sequence shown here is derived from an EMBL/GenBank/DDBJ whole genome shotgun (WGS) entry which is preliminary data.</text>
</comment>
<feature type="region of interest" description="Disordered" evidence="1">
    <location>
        <begin position="34"/>
        <end position="75"/>
    </location>
</feature>